<gene>
    <name evidence="7" type="ORF">SARC_08511</name>
</gene>
<feature type="region of interest" description="Disordered" evidence="5">
    <location>
        <begin position="240"/>
        <end position="271"/>
    </location>
</feature>
<dbReference type="AlphaFoldDB" id="A0A0L0FQX1"/>
<evidence type="ECO:0000313" key="8">
    <source>
        <dbReference type="Proteomes" id="UP000054560"/>
    </source>
</evidence>
<dbReference type="InterPro" id="IPR001965">
    <property type="entry name" value="Znf_PHD"/>
</dbReference>
<dbReference type="PROSITE" id="PS50016">
    <property type="entry name" value="ZF_PHD_2"/>
    <property type="match status" value="1"/>
</dbReference>
<dbReference type="Pfam" id="PF00628">
    <property type="entry name" value="PHD"/>
    <property type="match status" value="1"/>
</dbReference>
<feature type="domain" description="PHD-type" evidence="6">
    <location>
        <begin position="424"/>
        <end position="471"/>
    </location>
</feature>
<keyword evidence="1" id="KW-0479">Metal-binding</keyword>
<dbReference type="PANTHER" id="PTHR46309:SF1">
    <property type="entry name" value="PHD FINGER PROTEIN 12"/>
    <property type="match status" value="1"/>
</dbReference>
<evidence type="ECO:0000256" key="1">
    <source>
        <dbReference type="ARBA" id="ARBA00022723"/>
    </source>
</evidence>
<dbReference type="GO" id="GO:0003714">
    <property type="term" value="F:transcription corepressor activity"/>
    <property type="evidence" value="ECO:0007669"/>
    <property type="project" value="InterPro"/>
</dbReference>
<evidence type="ECO:0000256" key="5">
    <source>
        <dbReference type="SAM" id="MobiDB-lite"/>
    </source>
</evidence>
<dbReference type="RefSeq" id="XP_014152981.1">
    <property type="nucleotide sequence ID" value="XM_014297506.1"/>
</dbReference>
<dbReference type="Proteomes" id="UP000054560">
    <property type="component" value="Unassembled WGS sequence"/>
</dbReference>
<evidence type="ECO:0000256" key="2">
    <source>
        <dbReference type="ARBA" id="ARBA00022771"/>
    </source>
</evidence>
<dbReference type="eggNOG" id="KOG4299">
    <property type="taxonomic scope" value="Eukaryota"/>
</dbReference>
<reference evidence="7 8" key="1">
    <citation type="submission" date="2011-02" db="EMBL/GenBank/DDBJ databases">
        <title>The Genome Sequence of Sphaeroforma arctica JP610.</title>
        <authorList>
            <consortium name="The Broad Institute Genome Sequencing Platform"/>
            <person name="Russ C."/>
            <person name="Cuomo C."/>
            <person name="Young S.K."/>
            <person name="Zeng Q."/>
            <person name="Gargeya S."/>
            <person name="Alvarado L."/>
            <person name="Berlin A."/>
            <person name="Chapman S.B."/>
            <person name="Chen Z."/>
            <person name="Freedman E."/>
            <person name="Gellesch M."/>
            <person name="Goldberg J."/>
            <person name="Griggs A."/>
            <person name="Gujja S."/>
            <person name="Heilman E."/>
            <person name="Heiman D."/>
            <person name="Howarth C."/>
            <person name="Mehta T."/>
            <person name="Neiman D."/>
            <person name="Pearson M."/>
            <person name="Roberts A."/>
            <person name="Saif S."/>
            <person name="Shea T."/>
            <person name="Shenoy N."/>
            <person name="Sisk P."/>
            <person name="Stolte C."/>
            <person name="Sykes S."/>
            <person name="White J."/>
            <person name="Yandava C."/>
            <person name="Burger G."/>
            <person name="Gray M.W."/>
            <person name="Holland P.W.H."/>
            <person name="King N."/>
            <person name="Lang F.B.F."/>
            <person name="Roger A.J."/>
            <person name="Ruiz-Trillo I."/>
            <person name="Haas B."/>
            <person name="Nusbaum C."/>
            <person name="Birren B."/>
        </authorList>
    </citation>
    <scope>NUCLEOTIDE SEQUENCE [LARGE SCALE GENOMIC DNA]</scope>
    <source>
        <strain evidence="7 8">JP610</strain>
    </source>
</reference>
<dbReference type="SUPFAM" id="SSF57903">
    <property type="entry name" value="FYVE/PHD zinc finger"/>
    <property type="match status" value="2"/>
</dbReference>
<accession>A0A0L0FQX1</accession>
<dbReference type="PANTHER" id="PTHR46309">
    <property type="entry name" value="PHD FINGER PROTEIN 12"/>
    <property type="match status" value="1"/>
</dbReference>
<evidence type="ECO:0000256" key="4">
    <source>
        <dbReference type="PROSITE-ProRule" id="PRU00146"/>
    </source>
</evidence>
<proteinExistence type="predicted"/>
<protein>
    <recommendedName>
        <fullName evidence="6">PHD-type domain-containing protein</fullName>
    </recommendedName>
</protein>
<evidence type="ECO:0000256" key="3">
    <source>
        <dbReference type="ARBA" id="ARBA00022833"/>
    </source>
</evidence>
<dbReference type="EMBL" id="KQ242368">
    <property type="protein sequence ID" value="KNC79079.1"/>
    <property type="molecule type" value="Genomic_DNA"/>
</dbReference>
<dbReference type="InterPro" id="IPR019786">
    <property type="entry name" value="Zinc_finger_PHD-type_CS"/>
</dbReference>
<feature type="region of interest" description="Disordered" evidence="5">
    <location>
        <begin position="40"/>
        <end position="69"/>
    </location>
</feature>
<dbReference type="GO" id="GO:0008270">
    <property type="term" value="F:zinc ion binding"/>
    <property type="evidence" value="ECO:0007669"/>
    <property type="project" value="UniProtKB-KW"/>
</dbReference>
<dbReference type="GeneID" id="25909015"/>
<keyword evidence="2 4" id="KW-0863">Zinc-finger</keyword>
<evidence type="ECO:0000313" key="7">
    <source>
        <dbReference type="EMBL" id="KNC79079.1"/>
    </source>
</evidence>
<dbReference type="Gene3D" id="3.30.40.10">
    <property type="entry name" value="Zinc/RING finger domain, C3HC4 (zinc finger)"/>
    <property type="match status" value="2"/>
</dbReference>
<dbReference type="InterPro" id="IPR013083">
    <property type="entry name" value="Znf_RING/FYVE/PHD"/>
</dbReference>
<dbReference type="InterPro" id="IPR042163">
    <property type="entry name" value="PHF12"/>
</dbReference>
<keyword evidence="3" id="KW-0862">Zinc</keyword>
<evidence type="ECO:0000259" key="6">
    <source>
        <dbReference type="PROSITE" id="PS50016"/>
    </source>
</evidence>
<name>A0A0L0FQX1_9EUKA</name>
<organism evidence="7 8">
    <name type="scientific">Sphaeroforma arctica JP610</name>
    <dbReference type="NCBI Taxonomy" id="667725"/>
    <lineage>
        <taxon>Eukaryota</taxon>
        <taxon>Ichthyosporea</taxon>
        <taxon>Ichthyophonida</taxon>
        <taxon>Sphaeroforma</taxon>
    </lineage>
</organism>
<dbReference type="SMART" id="SM00249">
    <property type="entry name" value="PHD"/>
    <property type="match status" value="2"/>
</dbReference>
<dbReference type="InterPro" id="IPR011011">
    <property type="entry name" value="Znf_FYVE_PHD"/>
</dbReference>
<dbReference type="OrthoDB" id="5876363at2759"/>
<sequence>MLVIDNLAGVSRSNCVRCMSILLLFGSILSRGVRITSRSSYRTTEQLDSSSEDDDDSDGTPGPPAALVWGKRDKLYKPAGISQKQKGGMSNSGLISRNGTKTKAESIVCSIANGADMKPWDRSTSATGIVHVKRPKYLDCQSEQIGAWRKKKTSKTKHNLSFDKTGNVKGYSSIMRSQMDIAIRAAELSRHTEYKETDREKLGVDDLTGDDVILDILENAVLILDDNGDENESIYGYFVDEPCPASSTQRSRARNSDESRVPMELPTKPPVVERGVANNKAIVNTTDEHSMQGPSRVNENTLSKRPESALSQAQAFSLPARVTRRSGSVYAGEKKGRTSEEMFQQIASRNESRPWNSIAKGRRMTNEGNMVDAAEEQRLKEQSKKFYREQLQLERDVFGFDHTPYTPDFVPAESPEPEEEVEHNNHCSTCSFGGMLVMCEDCPKSFHLLCAEPPLHRVPKEDWLCCTCKHAKALEDQTENKLTRKDYTGLDSATPWDMLIVSGTRKNPISMELPYTINEDVKYEPYAPWLPPSQLPIQRTVEKEESVSKNKCTMCYRGSAIAPVLPCSSLECPQGFHADCLTPPLTVSIREKGWKCPAHVDHPLGQLRRAGRLPLKPKNTWKSDIDIVEEFMDNAADHWKSRYENLRRKEVTVVDELAQLHLASVPTYEKRSILQLGLQQYMVDTTKEETSTDTLMIEFMEFCEATKSTHRVQRYLDIYNDSTVHQLATTECADTSETEVAEAAAEVS</sequence>
<dbReference type="GO" id="GO:0006357">
    <property type="term" value="P:regulation of transcription by RNA polymerase II"/>
    <property type="evidence" value="ECO:0007669"/>
    <property type="project" value="TreeGrafter"/>
</dbReference>
<dbReference type="PROSITE" id="PS01359">
    <property type="entry name" value="ZF_PHD_1"/>
    <property type="match status" value="1"/>
</dbReference>
<dbReference type="GO" id="GO:0005634">
    <property type="term" value="C:nucleus"/>
    <property type="evidence" value="ECO:0007669"/>
    <property type="project" value="TreeGrafter"/>
</dbReference>
<dbReference type="STRING" id="667725.A0A0L0FQX1"/>
<dbReference type="InterPro" id="IPR019787">
    <property type="entry name" value="Znf_PHD-finger"/>
</dbReference>
<keyword evidence="8" id="KW-1185">Reference proteome</keyword>